<sequence>MEILRLDLGDASVSPAAPGRLVGPAGETAAAWAVPEETPVAILLNGESFAVMMATPSDLEDFCVGFALTEGLIETPSDLHELRLAEAADGIVANLVLDPARVAAASDRRRTLAGRAGCGICGAQTISAALPRPPRVRGRVPEAAAVLAAFAAFPGAQRMRSENRSTHAAGYCAWDGTMERVREDVGRHNALDKLAGALAREGRDASAGFVILSSRVGVEMVQKACVLRAPFLAAVSAPSALALRVAGQAGLRVAGLAGEALMIFDPAPAERPMETPA</sequence>
<dbReference type="PANTHER" id="PTHR30592:SF1">
    <property type="entry name" value="SULFUR CARRIER PROTEIN FDHD"/>
    <property type="match status" value="1"/>
</dbReference>
<evidence type="ECO:0000256" key="1">
    <source>
        <dbReference type="ARBA" id="ARBA00022490"/>
    </source>
</evidence>
<evidence type="ECO:0000313" key="4">
    <source>
        <dbReference type="EMBL" id="SFJ07606.1"/>
    </source>
</evidence>
<evidence type="ECO:0000313" key="5">
    <source>
        <dbReference type="Proteomes" id="UP000199377"/>
    </source>
</evidence>
<dbReference type="OrthoDB" id="3197277at2"/>
<dbReference type="Proteomes" id="UP000199377">
    <property type="component" value="Unassembled WGS sequence"/>
</dbReference>
<keyword evidence="2 3" id="KW-0501">Molybdenum cofactor biosynthesis</keyword>
<protein>
    <recommendedName>
        <fullName evidence="3">Sulfur carrier protein FdhD</fullName>
    </recommendedName>
</protein>
<dbReference type="GO" id="GO:0005737">
    <property type="term" value="C:cytoplasm"/>
    <property type="evidence" value="ECO:0007669"/>
    <property type="project" value="UniProtKB-SubCell"/>
</dbReference>
<dbReference type="PIRSF" id="PIRSF015626">
    <property type="entry name" value="FdhD"/>
    <property type="match status" value="1"/>
</dbReference>
<keyword evidence="5" id="KW-1185">Reference proteome</keyword>
<comment type="function">
    <text evidence="3">Required for formate dehydrogenase (FDH) activity. Acts as a sulfur carrier protein that transfers sulfur from IscS to the molybdenum cofactor prior to its insertion into FDH.</text>
</comment>
<keyword evidence="1 3" id="KW-0963">Cytoplasm</keyword>
<proteinExistence type="inferred from homology"/>
<reference evidence="4 5" key="1">
    <citation type="submission" date="2016-10" db="EMBL/GenBank/DDBJ databases">
        <authorList>
            <person name="de Groot N.N."/>
        </authorList>
    </citation>
    <scope>NUCLEOTIDE SEQUENCE [LARGE SCALE GENOMIC DNA]</scope>
    <source>
        <strain evidence="4 5">CGMCC 1.11030</strain>
    </source>
</reference>
<dbReference type="HAMAP" id="MF_00187">
    <property type="entry name" value="FdhD"/>
    <property type="match status" value="1"/>
</dbReference>
<dbReference type="GO" id="GO:0016783">
    <property type="term" value="F:sulfurtransferase activity"/>
    <property type="evidence" value="ECO:0007669"/>
    <property type="project" value="InterPro"/>
</dbReference>
<dbReference type="RefSeq" id="WP_092864864.1">
    <property type="nucleotide sequence ID" value="NZ_FOQH01000013.1"/>
</dbReference>
<comment type="similarity">
    <text evidence="3">Belongs to the FdhD family.</text>
</comment>
<dbReference type="PANTHER" id="PTHR30592">
    <property type="entry name" value="FORMATE DEHYDROGENASE"/>
    <property type="match status" value="1"/>
</dbReference>
<dbReference type="Gene3D" id="3.40.140.10">
    <property type="entry name" value="Cytidine Deaminase, domain 2"/>
    <property type="match status" value="1"/>
</dbReference>
<comment type="caution">
    <text evidence="3">Lacks conserved residue(s) required for the propagation of feature annotation.</text>
</comment>
<name>A0A1I3NFM1_9RHOB</name>
<evidence type="ECO:0000256" key="3">
    <source>
        <dbReference type="HAMAP-Rule" id="MF_00187"/>
    </source>
</evidence>
<accession>A0A1I3NFM1</accession>
<dbReference type="SUPFAM" id="SSF53927">
    <property type="entry name" value="Cytidine deaminase-like"/>
    <property type="match status" value="1"/>
</dbReference>
<evidence type="ECO:0000256" key="2">
    <source>
        <dbReference type="ARBA" id="ARBA00023150"/>
    </source>
</evidence>
<gene>
    <name evidence="3" type="primary">fdhD</name>
    <name evidence="4" type="ORF">SAMN05216258_11351</name>
</gene>
<feature type="active site" description="Cysteine persulfide intermediate" evidence="3">
    <location>
        <position position="118"/>
    </location>
</feature>
<comment type="subcellular location">
    <subcellularLocation>
        <location evidence="3">Cytoplasm</location>
    </subcellularLocation>
</comment>
<dbReference type="EMBL" id="FOQH01000013">
    <property type="protein sequence ID" value="SFJ07606.1"/>
    <property type="molecule type" value="Genomic_DNA"/>
</dbReference>
<organism evidence="4 5">
    <name type="scientific">Albimonas pacifica</name>
    <dbReference type="NCBI Taxonomy" id="1114924"/>
    <lineage>
        <taxon>Bacteria</taxon>
        <taxon>Pseudomonadati</taxon>
        <taxon>Pseudomonadota</taxon>
        <taxon>Alphaproteobacteria</taxon>
        <taxon>Rhodobacterales</taxon>
        <taxon>Paracoccaceae</taxon>
        <taxon>Albimonas</taxon>
    </lineage>
</organism>
<dbReference type="GO" id="GO:0097163">
    <property type="term" value="F:sulfur carrier activity"/>
    <property type="evidence" value="ECO:0007669"/>
    <property type="project" value="UniProtKB-UniRule"/>
</dbReference>
<dbReference type="InterPro" id="IPR003786">
    <property type="entry name" value="FdhD"/>
</dbReference>
<dbReference type="Gene3D" id="3.10.20.10">
    <property type="match status" value="1"/>
</dbReference>
<dbReference type="AlphaFoldDB" id="A0A1I3NFM1"/>
<dbReference type="STRING" id="1114924.SAMN05216258_11351"/>
<dbReference type="InterPro" id="IPR016193">
    <property type="entry name" value="Cytidine_deaminase-like"/>
</dbReference>
<dbReference type="Pfam" id="PF02634">
    <property type="entry name" value="FdhD-NarQ"/>
    <property type="match status" value="1"/>
</dbReference>
<dbReference type="GO" id="GO:0006777">
    <property type="term" value="P:Mo-molybdopterin cofactor biosynthetic process"/>
    <property type="evidence" value="ECO:0007669"/>
    <property type="project" value="UniProtKB-UniRule"/>
</dbReference>